<sequence length="550" mass="62041">MQTMPNDTFSLWREEGCRQIPQNFNVFCQLVAQAKDCTQKGKYEAGAVYGEMAACYAAWKHCGLFVSQELEQILLDIGKKVIPSQCHQRKNTSLPEEIKNILHVATSVQSIGGHSQMIGRWIQQDSDRNHSLALTRQPQKQLPKFITDAVINSGGKIYKLNQTRGSIISWAKKLWEVAAAADLVVLHIHNYDVIPMIAFANQQQSPPIIFLDHADHAFWLGAGISDVVANLRESGMQVSQQRRGIDPQRNVLLPTILAPNYRQLSQAEAKKQLGIAEDHIVLLSVARSLKYKTINGISYADAHVELLKKHEKSILIVVGAGNREDWGTAIDQTQGRIIVYPEREDTAVFYQAADIYVDSFPLVSTTSLLEAGSYGIPLVSRYPYSDAATIFGAKMPGLTGNLILAGNLEEYTAILSRLIEDQTLRLSLGQLTSQKIAQTHLGNNWQRFLENLYLRAATLPKITAPFKPIDQMFLGEPDILIPSIQGNNNFDLDYLIQSYMTIMPLEQRLYHWLKLVKKHGFHNQLGLFGQFRLLLPEWFYVLYRSLRLKT</sequence>
<feature type="domain" description="Glycosyl transferase family 1" evidence="1">
    <location>
        <begin position="266"/>
        <end position="430"/>
    </location>
</feature>
<proteinExistence type="predicted"/>
<dbReference type="Proteomes" id="UP000603457">
    <property type="component" value="Unassembled WGS sequence"/>
</dbReference>
<name>A0ABR8FUP5_9NOSO</name>
<dbReference type="Pfam" id="PF00534">
    <property type="entry name" value="Glycos_transf_1"/>
    <property type="match status" value="1"/>
</dbReference>
<evidence type="ECO:0000259" key="1">
    <source>
        <dbReference type="Pfam" id="PF00534"/>
    </source>
</evidence>
<dbReference type="EMBL" id="JACJTB010000005">
    <property type="protein sequence ID" value="MBD2593983.1"/>
    <property type="molecule type" value="Genomic_DNA"/>
</dbReference>
<dbReference type="SUPFAM" id="SSF53756">
    <property type="entry name" value="UDP-Glycosyltransferase/glycogen phosphorylase"/>
    <property type="match status" value="1"/>
</dbReference>
<accession>A0ABR8FUP5</accession>
<comment type="caution">
    <text evidence="2">The sequence shown here is derived from an EMBL/GenBank/DDBJ whole genome shotgun (WGS) entry which is preliminary data.</text>
</comment>
<evidence type="ECO:0000313" key="2">
    <source>
        <dbReference type="EMBL" id="MBD2593983.1"/>
    </source>
</evidence>
<dbReference type="Gene3D" id="3.40.50.2000">
    <property type="entry name" value="Glycogen Phosphorylase B"/>
    <property type="match status" value="1"/>
</dbReference>
<protein>
    <submittedName>
        <fullName evidence="2">Glycosyltransferase family 4 protein</fullName>
    </submittedName>
</protein>
<gene>
    <name evidence="2" type="ORF">H6G74_06525</name>
</gene>
<keyword evidence="3" id="KW-1185">Reference proteome</keyword>
<organism evidence="2 3">
    <name type="scientific">Nostoc spongiaeforme FACHB-130</name>
    <dbReference type="NCBI Taxonomy" id="1357510"/>
    <lineage>
        <taxon>Bacteria</taxon>
        <taxon>Bacillati</taxon>
        <taxon>Cyanobacteriota</taxon>
        <taxon>Cyanophyceae</taxon>
        <taxon>Nostocales</taxon>
        <taxon>Nostocaceae</taxon>
        <taxon>Nostoc</taxon>
    </lineage>
</organism>
<evidence type="ECO:0000313" key="3">
    <source>
        <dbReference type="Proteomes" id="UP000603457"/>
    </source>
</evidence>
<reference evidence="2 3" key="1">
    <citation type="journal article" date="2020" name="ISME J.">
        <title>Comparative genomics reveals insights into cyanobacterial evolution and habitat adaptation.</title>
        <authorList>
            <person name="Chen M.Y."/>
            <person name="Teng W.K."/>
            <person name="Zhao L."/>
            <person name="Hu C.X."/>
            <person name="Zhou Y.K."/>
            <person name="Han B.P."/>
            <person name="Song L.R."/>
            <person name="Shu W.S."/>
        </authorList>
    </citation>
    <scope>NUCLEOTIDE SEQUENCE [LARGE SCALE GENOMIC DNA]</scope>
    <source>
        <strain evidence="2 3">FACHB-130</strain>
    </source>
</reference>
<dbReference type="InterPro" id="IPR001296">
    <property type="entry name" value="Glyco_trans_1"/>
</dbReference>